<evidence type="ECO:0000256" key="1">
    <source>
        <dbReference type="ARBA" id="ARBA00001933"/>
    </source>
</evidence>
<dbReference type="InterPro" id="IPR045088">
    <property type="entry name" value="ALAT1/2-like"/>
</dbReference>
<comment type="caution">
    <text evidence="12">The sequence shown here is derived from an EMBL/GenBank/DDBJ whole genome shotgun (WGS) entry which is preliminary data.</text>
</comment>
<evidence type="ECO:0000313" key="13">
    <source>
        <dbReference type="Proteomes" id="UP000183809"/>
    </source>
</evidence>
<evidence type="ECO:0000313" key="12">
    <source>
        <dbReference type="EMBL" id="OJD30313.1"/>
    </source>
</evidence>
<dbReference type="UniPathway" id="UPA00528">
    <property type="reaction ID" value="UER00586"/>
</dbReference>
<dbReference type="InterPro" id="IPR004839">
    <property type="entry name" value="Aminotransferase_I/II_large"/>
</dbReference>
<feature type="domain" description="Aminotransferase class I/classII large" evidence="11">
    <location>
        <begin position="95"/>
        <end position="463"/>
    </location>
</feature>
<name>A0A1J9QPD4_9PEZI</name>
<protein>
    <recommendedName>
        <fullName evidence="7">Glutamate pyruvate transaminase</fullName>
    </recommendedName>
    <alternativeName>
        <fullName evidence="8">Glutamic--alanine transaminase</fullName>
    </alternativeName>
    <alternativeName>
        <fullName evidence="9">Glutamic--pyruvic transaminase</fullName>
    </alternativeName>
</protein>
<keyword evidence="13" id="KW-1185">Reference proteome</keyword>
<comment type="subunit">
    <text evidence="2">Homodimer.</text>
</comment>
<dbReference type="GO" id="GO:0030170">
    <property type="term" value="F:pyridoxal phosphate binding"/>
    <property type="evidence" value="ECO:0007669"/>
    <property type="project" value="InterPro"/>
</dbReference>
<keyword evidence="3" id="KW-0032">Aminotransferase</keyword>
<dbReference type="Gene3D" id="3.40.640.10">
    <property type="entry name" value="Type I PLP-dependent aspartate aminotransferase-like (Major domain)"/>
    <property type="match status" value="1"/>
</dbReference>
<dbReference type="AlphaFoldDB" id="A0A1J9QPD4"/>
<evidence type="ECO:0000256" key="6">
    <source>
        <dbReference type="ARBA" id="ARBA00025785"/>
    </source>
</evidence>
<gene>
    <name evidence="12" type="ORF">BKCO1_6200020</name>
</gene>
<dbReference type="PANTHER" id="PTHR11751:SF29">
    <property type="entry name" value="ALANINE TRANSAMINASE"/>
    <property type="match status" value="1"/>
</dbReference>
<evidence type="ECO:0000256" key="5">
    <source>
        <dbReference type="ARBA" id="ARBA00022898"/>
    </source>
</evidence>
<organism evidence="12 13">
    <name type="scientific">Diplodia corticola</name>
    <dbReference type="NCBI Taxonomy" id="236234"/>
    <lineage>
        <taxon>Eukaryota</taxon>
        <taxon>Fungi</taxon>
        <taxon>Dikarya</taxon>
        <taxon>Ascomycota</taxon>
        <taxon>Pezizomycotina</taxon>
        <taxon>Dothideomycetes</taxon>
        <taxon>Dothideomycetes incertae sedis</taxon>
        <taxon>Botryosphaeriales</taxon>
        <taxon>Botryosphaeriaceae</taxon>
        <taxon>Diplodia</taxon>
    </lineage>
</organism>
<dbReference type="InterPro" id="IPR015422">
    <property type="entry name" value="PyrdxlP-dep_Trfase_small"/>
</dbReference>
<dbReference type="FunFam" id="3.90.1150.10:FF:000151">
    <property type="entry name" value="Alanine aminotransferase 2"/>
    <property type="match status" value="1"/>
</dbReference>
<sequence>MKALTINNINPHVKAAKYAVRGELAVKSEEYRARLAKGDKGDLPFDTVISANIGNPQQLDQKPLTFFRQVASLLENPLLLEHEDVLKNGLGYKQDVIDRARKLLKDVGSVGAYSQSQGAPAVREEVAKYIERRDGFPADPTNIFLSGGASSGVNALLHIICADEKSGVLVPIPQYPLYTATLSVLNAQAVPYYLDESTHWGTSLEDIKTGYEKAVAEGIDVRAIVVINPGNPTGASLSAEDIRSVLKFAAEKKLVVMADEVYQTNVFSGKFISFKKALRELQKAEPGKYDELELASLHSISKGMVGECGHRGGYYEMVGFDPEVKAEVYKFVSIQLCAPVVGQCFVEMMVNPPKEGEPSYPLYKEEHDGIYKNYHERALALFEAFKKMEGVECASPAGSMYLFPTIKLPKKAIEQAEKEGRQADEFYALRMLDATGVCTVPGSGFGQKEGTYHFRTTFLAPGTDWVGRIVEFHRAEPFLFTHFAKLHSLSSSDRKPLAEPSANIFKMMSQLFTAVAFVAALTTPATAQPGGGGPWGTGTTTWSGAPSDWTTRSDWSSWTSANSGWKSDWSSWASGWATDSNGDYNPSGWSTKTKPWTSWTSGGPLTTGGPGGFGGWGPGSGAGGWGGGSSHSGGPFGGDHPWGPWQSSGNWTTGAWTKWWGGSACPASTWSGWTNGPWGTSAPWTTWSGCTVSTTASSTYTTTPATGTPSVATSYGIKVAEATAGQSSGSSGSAASTGSASAGSASSSSGSSSAGSTVTVAFIGTMAGTAFVAMLML</sequence>
<evidence type="ECO:0000259" key="11">
    <source>
        <dbReference type="Pfam" id="PF00155"/>
    </source>
</evidence>
<dbReference type="Proteomes" id="UP000183809">
    <property type="component" value="Unassembled WGS sequence"/>
</dbReference>
<evidence type="ECO:0000256" key="4">
    <source>
        <dbReference type="ARBA" id="ARBA00022679"/>
    </source>
</evidence>
<dbReference type="Gene3D" id="1.10.287.1970">
    <property type="match status" value="1"/>
</dbReference>
<evidence type="ECO:0000256" key="7">
    <source>
        <dbReference type="ARBA" id="ARBA00077894"/>
    </source>
</evidence>
<dbReference type="FunFam" id="1.10.287.1970:FF:000001">
    <property type="entry name" value="Alanine aminotransferase 2"/>
    <property type="match status" value="1"/>
</dbReference>
<proteinExistence type="inferred from homology"/>
<dbReference type="PANTHER" id="PTHR11751">
    <property type="entry name" value="ALANINE AMINOTRANSFERASE"/>
    <property type="match status" value="1"/>
</dbReference>
<dbReference type="OrthoDB" id="1732682at2759"/>
<comment type="cofactor">
    <cofactor evidence="1">
        <name>pyridoxal 5'-phosphate</name>
        <dbReference type="ChEBI" id="CHEBI:597326"/>
    </cofactor>
</comment>
<evidence type="ECO:0000256" key="3">
    <source>
        <dbReference type="ARBA" id="ARBA00022576"/>
    </source>
</evidence>
<keyword evidence="5" id="KW-0663">Pyridoxal phosphate</keyword>
<keyword evidence="4" id="KW-0808">Transferase</keyword>
<dbReference type="InterPro" id="IPR015424">
    <property type="entry name" value="PyrdxlP-dep_Trfase"/>
</dbReference>
<evidence type="ECO:0000256" key="8">
    <source>
        <dbReference type="ARBA" id="ARBA00078532"/>
    </source>
</evidence>
<dbReference type="STRING" id="236234.A0A1J9QPD4"/>
<dbReference type="GO" id="GO:0042853">
    <property type="term" value="P:L-alanine catabolic process"/>
    <property type="evidence" value="ECO:0007669"/>
    <property type="project" value="UniProtKB-UniPathway"/>
</dbReference>
<dbReference type="GO" id="GO:0008483">
    <property type="term" value="F:transaminase activity"/>
    <property type="evidence" value="ECO:0007669"/>
    <property type="project" value="UniProtKB-KW"/>
</dbReference>
<dbReference type="FunFam" id="3.40.640.10:FF:000012">
    <property type="entry name" value="alanine aminotransferase 2"/>
    <property type="match status" value="1"/>
</dbReference>
<comment type="similarity">
    <text evidence="6">Belongs to the class-I pyridoxal-phosphate-dependent aminotransferase family. Alanine aminotransferase subfamily.</text>
</comment>
<dbReference type="CDD" id="cd00609">
    <property type="entry name" value="AAT_like"/>
    <property type="match status" value="1"/>
</dbReference>
<dbReference type="GeneID" id="31018317"/>
<dbReference type="InterPro" id="IPR015421">
    <property type="entry name" value="PyrdxlP-dep_Trfase_major"/>
</dbReference>
<dbReference type="Pfam" id="PF00155">
    <property type="entry name" value="Aminotran_1_2"/>
    <property type="match status" value="1"/>
</dbReference>
<evidence type="ECO:0000256" key="10">
    <source>
        <dbReference type="SAM" id="MobiDB-lite"/>
    </source>
</evidence>
<feature type="region of interest" description="Disordered" evidence="10">
    <location>
        <begin position="725"/>
        <end position="754"/>
    </location>
</feature>
<evidence type="ECO:0000256" key="2">
    <source>
        <dbReference type="ARBA" id="ARBA00011738"/>
    </source>
</evidence>
<dbReference type="EMBL" id="MNUE01000062">
    <property type="protein sequence ID" value="OJD30313.1"/>
    <property type="molecule type" value="Genomic_DNA"/>
</dbReference>
<dbReference type="SUPFAM" id="SSF53383">
    <property type="entry name" value="PLP-dependent transferases"/>
    <property type="match status" value="1"/>
</dbReference>
<reference evidence="12 13" key="1">
    <citation type="submission" date="2016-10" db="EMBL/GenBank/DDBJ databases">
        <title>Proteomics and genomics reveal pathogen-plant mechanisms compatible with a hemibiotrophic lifestyle of Diplodia corticola.</title>
        <authorList>
            <person name="Fernandes I."/>
            <person name="De Jonge R."/>
            <person name="Van De Peer Y."/>
            <person name="Devreese B."/>
            <person name="Alves A."/>
            <person name="Esteves A.C."/>
        </authorList>
    </citation>
    <scope>NUCLEOTIDE SEQUENCE [LARGE SCALE GENOMIC DNA]</scope>
    <source>
        <strain evidence="12 13">CBS 112549</strain>
    </source>
</reference>
<dbReference type="Gene3D" id="3.90.1150.10">
    <property type="entry name" value="Aspartate Aminotransferase, domain 1"/>
    <property type="match status" value="1"/>
</dbReference>
<dbReference type="RefSeq" id="XP_020126573.1">
    <property type="nucleotide sequence ID" value="XM_020278056.1"/>
</dbReference>
<evidence type="ECO:0000256" key="9">
    <source>
        <dbReference type="ARBA" id="ARBA00080525"/>
    </source>
</evidence>
<accession>A0A1J9QPD4</accession>